<evidence type="ECO:0000313" key="15">
    <source>
        <dbReference type="Proteomes" id="UP000604825"/>
    </source>
</evidence>
<dbReference type="Proteomes" id="UP000604825">
    <property type="component" value="Unassembled WGS sequence"/>
</dbReference>
<keyword evidence="15" id="KW-1185">Reference proteome</keyword>
<evidence type="ECO:0000256" key="10">
    <source>
        <dbReference type="ARBA" id="ARBA00047909"/>
    </source>
</evidence>
<comment type="subcellular location">
    <subcellularLocation>
        <location evidence="1">Endoplasmic reticulum membrane</location>
        <topology evidence="1">Multi-pass membrane protein</topology>
    </subcellularLocation>
</comment>
<protein>
    <recommendedName>
        <fullName evidence="3">aldehyde oxygenase (deformylating)</fullName>
        <ecNumber evidence="3">4.1.99.5</ecNumber>
    </recommendedName>
</protein>
<accession>A0A811QMT1</accession>
<dbReference type="GO" id="GO:0006950">
    <property type="term" value="P:response to stress"/>
    <property type="evidence" value="ECO:0007669"/>
    <property type="project" value="UniProtKB-ARBA"/>
</dbReference>
<dbReference type="GO" id="GO:0071771">
    <property type="term" value="F:aldehyde oxygenase (deformylating) activity"/>
    <property type="evidence" value="ECO:0007669"/>
    <property type="project" value="UniProtKB-EC"/>
</dbReference>
<keyword evidence="9" id="KW-0456">Lyase</keyword>
<evidence type="ECO:0000256" key="5">
    <source>
        <dbReference type="ARBA" id="ARBA00022824"/>
    </source>
</evidence>
<dbReference type="InterPro" id="IPR006694">
    <property type="entry name" value="Fatty_acid_hydroxylase"/>
</dbReference>
<sequence>MATRPGPLTEWPWQWMGNFKYLVLVPAVLHTAHRVATKGWGDLDPAYATMLPALLLRMIHNQIWISLSRYQTARRKNVIVDRSIEFEQVDRERSWDDQIIINGLEFYLAYAMIPNVRLLPVWRTDGAIITVLLHMGLVEFLYYWFHRALHHHFLYSCYHSHHHASIVTEPITSVIHPFAEHVVYFMLFSIPTIAPIFMGCGSVLAIVLCIAYIDFMNNMGHCNFELVPKWIFKAFPPLKYLMYTPSFHSLHHTQFRTNYSLFMPFYDYMYNTMDKSSDELYEKSLKVTDETPDLVHLTHMTTLQLTYHLRIGIASIASKPSDNPIWYSWMIWPVACLSMVLAWVYGLSAFVIDRLQMKKFKMQTWAIPRCNFQYGVTWERESINNLIEKAILDADERGVKVLSLGLLNQAKTLNRSGELFIQKYPKLRVRLVDGSGLATAVVLKSIAFGTKKVFLSRITSKVAQGTAIDLCEIGIQVIMNQKKEHDMLKSRLPEGRTVYLKFSNKDIPQIWIGDNIDDKQQQRAPKGTTFIPTSQFPLKKIRKDCTYLSTPAMKIPETMKNVHTCENWLPRRVMSAWRIAGILHALEGWDMHECGDDKTWLAAIKHGFAPLTKY</sequence>
<evidence type="ECO:0000256" key="2">
    <source>
        <dbReference type="ARBA" id="ARBA00009324"/>
    </source>
</evidence>
<comment type="caution">
    <text evidence="14">The sequence shown here is derived from an EMBL/GenBank/DDBJ whole genome shotgun (WGS) entry which is preliminary data.</text>
</comment>
<evidence type="ECO:0000256" key="8">
    <source>
        <dbReference type="ARBA" id="ARBA00023136"/>
    </source>
</evidence>
<reference evidence="14" key="1">
    <citation type="submission" date="2020-10" db="EMBL/GenBank/DDBJ databases">
        <authorList>
            <person name="Han B."/>
            <person name="Lu T."/>
            <person name="Zhao Q."/>
            <person name="Huang X."/>
            <person name="Zhao Y."/>
        </authorList>
    </citation>
    <scope>NUCLEOTIDE SEQUENCE</scope>
</reference>
<dbReference type="EMBL" id="CAJGYO010000011">
    <property type="protein sequence ID" value="CAD6260305.1"/>
    <property type="molecule type" value="Genomic_DNA"/>
</dbReference>
<dbReference type="GO" id="GO:0008610">
    <property type="term" value="P:lipid biosynthetic process"/>
    <property type="evidence" value="ECO:0007669"/>
    <property type="project" value="InterPro"/>
</dbReference>
<feature type="transmembrane region" description="Helical" evidence="11">
    <location>
        <begin position="126"/>
        <end position="145"/>
    </location>
</feature>
<name>A0A811QMT1_9POAL</name>
<evidence type="ECO:0000256" key="11">
    <source>
        <dbReference type="SAM" id="Phobius"/>
    </source>
</evidence>
<evidence type="ECO:0000259" key="13">
    <source>
        <dbReference type="Pfam" id="PF12076"/>
    </source>
</evidence>
<dbReference type="Pfam" id="PF12076">
    <property type="entry name" value="CER1-like_C"/>
    <property type="match status" value="1"/>
</dbReference>
<dbReference type="Pfam" id="PF04116">
    <property type="entry name" value="FA_hydroxylase"/>
    <property type="match status" value="1"/>
</dbReference>
<dbReference type="InterPro" id="IPR021940">
    <property type="entry name" value="CER1-like_C"/>
</dbReference>
<organism evidence="14 15">
    <name type="scientific">Miscanthus lutarioriparius</name>
    <dbReference type="NCBI Taxonomy" id="422564"/>
    <lineage>
        <taxon>Eukaryota</taxon>
        <taxon>Viridiplantae</taxon>
        <taxon>Streptophyta</taxon>
        <taxon>Embryophyta</taxon>
        <taxon>Tracheophyta</taxon>
        <taxon>Spermatophyta</taxon>
        <taxon>Magnoliopsida</taxon>
        <taxon>Liliopsida</taxon>
        <taxon>Poales</taxon>
        <taxon>Poaceae</taxon>
        <taxon>PACMAD clade</taxon>
        <taxon>Panicoideae</taxon>
        <taxon>Andropogonodae</taxon>
        <taxon>Andropogoneae</taxon>
        <taxon>Saccharinae</taxon>
        <taxon>Miscanthus</taxon>
    </lineage>
</organism>
<dbReference type="PANTHER" id="PTHR11863">
    <property type="entry name" value="STEROL DESATURASE"/>
    <property type="match status" value="1"/>
</dbReference>
<feature type="transmembrane region" description="Helical" evidence="11">
    <location>
        <begin position="182"/>
        <end position="213"/>
    </location>
</feature>
<feature type="domain" description="Very-long-chain aldehyde decarbonylase CER1-like C-terminal" evidence="13">
    <location>
        <begin position="453"/>
        <end position="610"/>
    </location>
</feature>
<dbReference type="GO" id="GO:0016491">
    <property type="term" value="F:oxidoreductase activity"/>
    <property type="evidence" value="ECO:0007669"/>
    <property type="project" value="InterPro"/>
</dbReference>
<evidence type="ECO:0000256" key="7">
    <source>
        <dbReference type="ARBA" id="ARBA00022989"/>
    </source>
</evidence>
<keyword evidence="7 11" id="KW-1133">Transmembrane helix</keyword>
<keyword evidence="6" id="KW-0521">NADP</keyword>
<dbReference type="AlphaFoldDB" id="A0A811QMT1"/>
<evidence type="ECO:0000256" key="1">
    <source>
        <dbReference type="ARBA" id="ARBA00004477"/>
    </source>
</evidence>
<keyword evidence="5" id="KW-0256">Endoplasmic reticulum</keyword>
<dbReference type="GO" id="GO:0005789">
    <property type="term" value="C:endoplasmic reticulum membrane"/>
    <property type="evidence" value="ECO:0007669"/>
    <property type="project" value="UniProtKB-SubCell"/>
</dbReference>
<dbReference type="InterPro" id="IPR050307">
    <property type="entry name" value="Sterol_Desaturase_Related"/>
</dbReference>
<evidence type="ECO:0000259" key="12">
    <source>
        <dbReference type="Pfam" id="PF04116"/>
    </source>
</evidence>
<comment type="similarity">
    <text evidence="2">Belongs to the sterol desaturase family.</text>
</comment>
<evidence type="ECO:0000313" key="14">
    <source>
        <dbReference type="EMBL" id="CAD6260305.1"/>
    </source>
</evidence>
<comment type="catalytic activity">
    <reaction evidence="10">
        <text>a long-chain fatty aldehyde + 2 NADPH + O2 + H(+) = a long-chain alkane + formate + 2 NADP(+) + H2O</text>
        <dbReference type="Rhea" id="RHEA:21440"/>
        <dbReference type="ChEBI" id="CHEBI:15377"/>
        <dbReference type="ChEBI" id="CHEBI:15378"/>
        <dbReference type="ChEBI" id="CHEBI:15379"/>
        <dbReference type="ChEBI" id="CHEBI:15740"/>
        <dbReference type="ChEBI" id="CHEBI:17176"/>
        <dbReference type="ChEBI" id="CHEBI:57783"/>
        <dbReference type="ChEBI" id="CHEBI:58349"/>
        <dbReference type="ChEBI" id="CHEBI:83563"/>
        <dbReference type="EC" id="4.1.99.5"/>
    </reaction>
</comment>
<feature type="transmembrane region" description="Helical" evidence="11">
    <location>
        <begin position="99"/>
        <end position="120"/>
    </location>
</feature>
<dbReference type="GO" id="GO:0005506">
    <property type="term" value="F:iron ion binding"/>
    <property type="evidence" value="ECO:0007669"/>
    <property type="project" value="InterPro"/>
</dbReference>
<evidence type="ECO:0000256" key="6">
    <source>
        <dbReference type="ARBA" id="ARBA00022857"/>
    </source>
</evidence>
<feature type="domain" description="Fatty acid hydroxylase" evidence="12">
    <location>
        <begin position="132"/>
        <end position="272"/>
    </location>
</feature>
<dbReference type="EC" id="4.1.99.5" evidence="3"/>
<evidence type="ECO:0000256" key="3">
    <source>
        <dbReference type="ARBA" id="ARBA00013146"/>
    </source>
</evidence>
<feature type="transmembrane region" description="Helical" evidence="11">
    <location>
        <begin position="329"/>
        <end position="352"/>
    </location>
</feature>
<keyword evidence="4 11" id="KW-0812">Transmembrane</keyword>
<proteinExistence type="inferred from homology"/>
<dbReference type="OrthoDB" id="408954at2759"/>
<evidence type="ECO:0000256" key="4">
    <source>
        <dbReference type="ARBA" id="ARBA00022692"/>
    </source>
</evidence>
<evidence type="ECO:0000256" key="9">
    <source>
        <dbReference type="ARBA" id="ARBA00023239"/>
    </source>
</evidence>
<gene>
    <name evidence="14" type="ORF">NCGR_LOCUS43740</name>
</gene>
<keyword evidence="8 11" id="KW-0472">Membrane</keyword>